<dbReference type="GO" id="GO:0030036">
    <property type="term" value="P:actin cytoskeleton organization"/>
    <property type="evidence" value="ECO:0007669"/>
    <property type="project" value="TreeGrafter"/>
</dbReference>
<dbReference type="Ensembl" id="ENSHHUT00000025322.1">
    <property type="protein sequence ID" value="ENSHHUP00000024401.1"/>
    <property type="gene ID" value="ENSHHUG00000015316.1"/>
</dbReference>
<evidence type="ECO:0008006" key="4">
    <source>
        <dbReference type="Google" id="ProtNLM"/>
    </source>
</evidence>
<name>A0A4W5LEQ4_9TELE</name>
<keyword evidence="3" id="KW-1185">Reference proteome</keyword>
<evidence type="ECO:0000313" key="2">
    <source>
        <dbReference type="Ensembl" id="ENSHHUP00000024401.1"/>
    </source>
</evidence>
<dbReference type="STRING" id="62062.ENSHHUP00000024401"/>
<dbReference type="Proteomes" id="UP000314982">
    <property type="component" value="Unassembled WGS sequence"/>
</dbReference>
<organism evidence="2 3">
    <name type="scientific">Hucho hucho</name>
    <name type="common">huchen</name>
    <dbReference type="NCBI Taxonomy" id="62062"/>
    <lineage>
        <taxon>Eukaryota</taxon>
        <taxon>Metazoa</taxon>
        <taxon>Chordata</taxon>
        <taxon>Craniata</taxon>
        <taxon>Vertebrata</taxon>
        <taxon>Euteleostomi</taxon>
        <taxon>Actinopterygii</taxon>
        <taxon>Neopterygii</taxon>
        <taxon>Teleostei</taxon>
        <taxon>Protacanthopterygii</taxon>
        <taxon>Salmoniformes</taxon>
        <taxon>Salmonidae</taxon>
        <taxon>Salmoninae</taxon>
        <taxon>Hucho</taxon>
    </lineage>
</organism>
<proteinExistence type="predicted"/>
<feature type="compositionally biased region" description="Pro residues" evidence="1">
    <location>
        <begin position="174"/>
        <end position="185"/>
    </location>
</feature>
<feature type="compositionally biased region" description="Polar residues" evidence="1">
    <location>
        <begin position="124"/>
        <end position="139"/>
    </location>
</feature>
<accession>A0A4W5LEQ4</accession>
<evidence type="ECO:0000313" key="3">
    <source>
        <dbReference type="Proteomes" id="UP000314982"/>
    </source>
</evidence>
<protein>
    <recommendedName>
        <fullName evidence="4">Phosphatase and actin regulator</fullName>
    </recommendedName>
</protein>
<feature type="region of interest" description="Disordered" evidence="1">
    <location>
        <begin position="82"/>
        <end position="151"/>
    </location>
</feature>
<dbReference type="AlphaFoldDB" id="A0A4W5LEQ4"/>
<reference evidence="2" key="3">
    <citation type="submission" date="2025-09" db="UniProtKB">
        <authorList>
            <consortium name="Ensembl"/>
        </authorList>
    </citation>
    <scope>IDENTIFICATION</scope>
</reference>
<feature type="compositionally biased region" description="Acidic residues" evidence="1">
    <location>
        <begin position="97"/>
        <end position="106"/>
    </location>
</feature>
<feature type="compositionally biased region" description="Acidic residues" evidence="1">
    <location>
        <begin position="140"/>
        <end position="150"/>
    </location>
</feature>
<evidence type="ECO:0000256" key="1">
    <source>
        <dbReference type="SAM" id="MobiDB-lite"/>
    </source>
</evidence>
<dbReference type="GeneTree" id="ENSGT00940000157562"/>
<reference evidence="2" key="2">
    <citation type="submission" date="2025-08" db="UniProtKB">
        <authorList>
            <consortium name="Ensembl"/>
        </authorList>
    </citation>
    <scope>IDENTIFICATION</scope>
</reference>
<dbReference type="PANTHER" id="PTHR12751">
    <property type="entry name" value="PHOSPHATASE AND ACTIN REGULATOR PHACTR"/>
    <property type="match status" value="1"/>
</dbReference>
<sequence>MEQQRGAGAPEGVVSGVGTPPVRRNSKLASLGQIFKPWKWRKKKNEKIKQNSTALERKALARQTRDELANRGLEGIEPEFCEACGGVEDPDTPSQSDAEEREEEEPLAPLATTSEYLVSDEDNPSTAVDLTEDTLTVADQSEDGGEEDTSLCEPCVDSFLVQAETGGGQETPHPMDPPWDLPHPNLPKLLTRLGSLEGESQISP</sequence>
<feature type="region of interest" description="Disordered" evidence="1">
    <location>
        <begin position="1"/>
        <end position="25"/>
    </location>
</feature>
<dbReference type="PANTHER" id="PTHR12751:SF7">
    <property type="entry name" value="PHOSPHATASE AND ACTIN REGULATOR 3"/>
    <property type="match status" value="1"/>
</dbReference>
<dbReference type="GO" id="GO:0003779">
    <property type="term" value="F:actin binding"/>
    <property type="evidence" value="ECO:0007669"/>
    <property type="project" value="TreeGrafter"/>
</dbReference>
<reference evidence="3" key="1">
    <citation type="submission" date="2018-06" db="EMBL/GenBank/DDBJ databases">
        <title>Genome assembly of Danube salmon.</title>
        <authorList>
            <person name="Macqueen D.J."/>
            <person name="Gundappa M.K."/>
        </authorList>
    </citation>
    <scope>NUCLEOTIDE SEQUENCE [LARGE SCALE GENOMIC DNA]</scope>
</reference>
<feature type="region of interest" description="Disordered" evidence="1">
    <location>
        <begin position="163"/>
        <end position="204"/>
    </location>
</feature>